<dbReference type="GeneID" id="25560965"/>
<dbReference type="EMBL" id="GL349437">
    <property type="protein sequence ID" value="KNC53494.1"/>
    <property type="molecule type" value="Genomic_DNA"/>
</dbReference>
<dbReference type="InterPro" id="IPR036291">
    <property type="entry name" value="NAD(P)-bd_dom_sf"/>
</dbReference>
<dbReference type="PANTHER" id="PTHR43157:SF31">
    <property type="entry name" value="PHOSPHATIDYLINOSITOL-GLYCAN BIOSYNTHESIS CLASS F PROTEIN"/>
    <property type="match status" value="1"/>
</dbReference>
<dbReference type="Gene3D" id="3.40.50.720">
    <property type="entry name" value="NAD(P)-binding Rossmann-like Domain"/>
    <property type="match status" value="1"/>
</dbReference>
<dbReference type="OMA" id="PLVPWAR"/>
<evidence type="ECO:0000313" key="4">
    <source>
        <dbReference type="Proteomes" id="UP000054408"/>
    </source>
</evidence>
<sequence length="363" mass="37895">MSRFQPRSRPMQMLRSSVGQSTLMLLTSGAASAAAWGLGHLSIPLAAGAAAVGAGLAYLVGRGRRATALDSADLRHKTVVVTGANTGIGLETCKALISVGAHVIMVCRTAQRGVLAKETVVAAARLGGSAELVVMDLADLASVQAAVETISDLGVSISILINNAGIMMCPWGTTVQGHETQWGVNHLGHMWFTLGLLDNISQAGGRIVNVASSAHGFDSTPLPITSAADYDRVRAYGRSKIANILFTRLLNAKLVSANSAARAYSLHPGAVNSELLRHNTVLAAVTAPLRAIVFQNTWQGAQTSLYCALDDDAEPGEYHAECRPAPTTAAALDMDAAAALWAYSLTAAESSRFPMPDPDAIEL</sequence>
<accession>A0A0L0DME4</accession>
<dbReference type="RefSeq" id="XP_013761815.1">
    <property type="nucleotide sequence ID" value="XM_013906361.1"/>
</dbReference>
<dbReference type="SUPFAM" id="SSF51735">
    <property type="entry name" value="NAD(P)-binding Rossmann-fold domains"/>
    <property type="match status" value="1"/>
</dbReference>
<dbReference type="STRING" id="461836.A0A0L0DME4"/>
<dbReference type="Pfam" id="PF00106">
    <property type="entry name" value="adh_short"/>
    <property type="match status" value="1"/>
</dbReference>
<protein>
    <submittedName>
        <fullName evidence="3">Retinol dehydrogenase 12</fullName>
    </submittedName>
</protein>
<comment type="similarity">
    <text evidence="2">Belongs to the short-chain dehydrogenases/reductases (SDR) family.</text>
</comment>
<dbReference type="InterPro" id="IPR002347">
    <property type="entry name" value="SDR_fam"/>
</dbReference>
<gene>
    <name evidence="3" type="ORF">AMSG_01207</name>
</gene>
<organism evidence="3 4">
    <name type="scientific">Thecamonas trahens ATCC 50062</name>
    <dbReference type="NCBI Taxonomy" id="461836"/>
    <lineage>
        <taxon>Eukaryota</taxon>
        <taxon>Apusozoa</taxon>
        <taxon>Apusomonadida</taxon>
        <taxon>Apusomonadidae</taxon>
        <taxon>Thecamonas</taxon>
    </lineage>
</organism>
<keyword evidence="1" id="KW-0560">Oxidoreductase</keyword>
<proteinExistence type="inferred from homology"/>
<dbReference type="GO" id="GO:0016491">
    <property type="term" value="F:oxidoreductase activity"/>
    <property type="evidence" value="ECO:0007669"/>
    <property type="project" value="UniProtKB-KW"/>
</dbReference>
<dbReference type="AlphaFoldDB" id="A0A0L0DME4"/>
<keyword evidence="4" id="KW-1185">Reference proteome</keyword>
<evidence type="ECO:0000256" key="2">
    <source>
        <dbReference type="RuleBase" id="RU000363"/>
    </source>
</evidence>
<dbReference type="Proteomes" id="UP000054408">
    <property type="component" value="Unassembled WGS sequence"/>
</dbReference>
<dbReference type="eggNOG" id="KOG1208">
    <property type="taxonomic scope" value="Eukaryota"/>
</dbReference>
<dbReference type="OrthoDB" id="1274115at2759"/>
<dbReference type="PRINTS" id="PR00081">
    <property type="entry name" value="GDHRDH"/>
</dbReference>
<dbReference type="PRINTS" id="PR00080">
    <property type="entry name" value="SDRFAMILY"/>
</dbReference>
<name>A0A0L0DME4_THETB</name>
<evidence type="ECO:0000313" key="3">
    <source>
        <dbReference type="EMBL" id="KNC53494.1"/>
    </source>
</evidence>
<evidence type="ECO:0000256" key="1">
    <source>
        <dbReference type="ARBA" id="ARBA00023002"/>
    </source>
</evidence>
<reference evidence="3 4" key="1">
    <citation type="submission" date="2010-05" db="EMBL/GenBank/DDBJ databases">
        <title>The Genome Sequence of Thecamonas trahens ATCC 50062.</title>
        <authorList>
            <consortium name="The Broad Institute Genome Sequencing Platform"/>
            <person name="Russ C."/>
            <person name="Cuomo C."/>
            <person name="Shea T."/>
            <person name="Young S.K."/>
            <person name="Zeng Q."/>
            <person name="Koehrsen M."/>
            <person name="Haas B."/>
            <person name="Borodovsky M."/>
            <person name="Guigo R."/>
            <person name="Alvarado L."/>
            <person name="Berlin A."/>
            <person name="Bochicchio J."/>
            <person name="Borenstein D."/>
            <person name="Chapman S."/>
            <person name="Chen Z."/>
            <person name="Freedman E."/>
            <person name="Gellesch M."/>
            <person name="Goldberg J."/>
            <person name="Griggs A."/>
            <person name="Gujja S."/>
            <person name="Heilman E."/>
            <person name="Heiman D."/>
            <person name="Hepburn T."/>
            <person name="Howarth C."/>
            <person name="Jen D."/>
            <person name="Larson L."/>
            <person name="Mehta T."/>
            <person name="Park D."/>
            <person name="Pearson M."/>
            <person name="Roberts A."/>
            <person name="Saif S."/>
            <person name="Shenoy N."/>
            <person name="Sisk P."/>
            <person name="Stolte C."/>
            <person name="Sykes S."/>
            <person name="Thomson T."/>
            <person name="Walk T."/>
            <person name="White J."/>
            <person name="Yandava C."/>
            <person name="Burger G."/>
            <person name="Gray M.W."/>
            <person name="Holland P.W.H."/>
            <person name="King N."/>
            <person name="Lang F.B.F."/>
            <person name="Roger A.J."/>
            <person name="Ruiz-Trillo I."/>
            <person name="Lander E."/>
            <person name="Nusbaum C."/>
        </authorList>
    </citation>
    <scope>NUCLEOTIDE SEQUENCE [LARGE SCALE GENOMIC DNA]</scope>
    <source>
        <strain evidence="3 4">ATCC 50062</strain>
    </source>
</reference>
<dbReference type="PANTHER" id="PTHR43157">
    <property type="entry name" value="PHOSPHATIDYLINOSITOL-GLYCAN BIOSYNTHESIS CLASS F PROTEIN-RELATED"/>
    <property type="match status" value="1"/>
</dbReference>